<organism evidence="1">
    <name type="scientific">Anguilla anguilla</name>
    <name type="common">European freshwater eel</name>
    <name type="synonym">Muraena anguilla</name>
    <dbReference type="NCBI Taxonomy" id="7936"/>
    <lineage>
        <taxon>Eukaryota</taxon>
        <taxon>Metazoa</taxon>
        <taxon>Chordata</taxon>
        <taxon>Craniata</taxon>
        <taxon>Vertebrata</taxon>
        <taxon>Euteleostomi</taxon>
        <taxon>Actinopterygii</taxon>
        <taxon>Neopterygii</taxon>
        <taxon>Teleostei</taxon>
        <taxon>Anguilliformes</taxon>
        <taxon>Anguillidae</taxon>
        <taxon>Anguilla</taxon>
    </lineage>
</organism>
<sequence>MSLSCCFFAVGTCVRLNHV</sequence>
<reference evidence="1" key="1">
    <citation type="submission" date="2014-11" db="EMBL/GenBank/DDBJ databases">
        <authorList>
            <person name="Amaro Gonzalez C."/>
        </authorList>
    </citation>
    <scope>NUCLEOTIDE SEQUENCE</scope>
</reference>
<reference evidence="1" key="2">
    <citation type="journal article" date="2015" name="Fish Shellfish Immunol.">
        <title>Early steps in the European eel (Anguilla anguilla)-Vibrio vulnificus interaction in the gills: Role of the RtxA13 toxin.</title>
        <authorList>
            <person name="Callol A."/>
            <person name="Pajuelo D."/>
            <person name="Ebbesson L."/>
            <person name="Teles M."/>
            <person name="MacKenzie S."/>
            <person name="Amaro C."/>
        </authorList>
    </citation>
    <scope>NUCLEOTIDE SEQUENCE</scope>
</reference>
<protein>
    <submittedName>
        <fullName evidence="1">Uncharacterized protein</fullName>
    </submittedName>
</protein>
<accession>A0A0E9Q158</accession>
<evidence type="ECO:0000313" key="1">
    <source>
        <dbReference type="EMBL" id="JAH09843.1"/>
    </source>
</evidence>
<proteinExistence type="predicted"/>
<name>A0A0E9Q158_ANGAN</name>
<dbReference type="AlphaFoldDB" id="A0A0E9Q158"/>
<dbReference type="EMBL" id="GBXM01098734">
    <property type="protein sequence ID" value="JAH09843.1"/>
    <property type="molecule type" value="Transcribed_RNA"/>
</dbReference>